<sequence length="306" mass="36096">MKKLWILIYLALVVTTTFADDLDLEDLVDEFDAEDDEILREIEAKHVSKDHQHEDKAARELAEKLVQTHLQDSLNTNKIPIEIDLCAKIYCSAGKICQIEDDIPKCVCIPECPEIDEPRRKVCTNLNETWASDCEVHRQRCLCEQNDEKCTNKEAAHVHIDYYGECRELPDCTENEMKDFPRRMREWLFNVMMDLATRQEIPEYYISLIHENEKNLTKRWADAAIWKFCDLDVEGDRTISRHELFPIRAPLLSLEHCIAPFLESCDEDNDHRINLNEWVKCLEIETDEFTEKCTHMTRDKRHIMKP</sequence>
<keyword evidence="5" id="KW-1015">Disulfide bond</keyword>
<dbReference type="OMA" id="RNICYCR"/>
<dbReference type="Gene3D" id="3.30.60.30">
    <property type="match status" value="1"/>
</dbReference>
<feature type="signal peptide" evidence="7">
    <location>
        <begin position="1"/>
        <end position="19"/>
    </location>
</feature>
<dbReference type="PANTHER" id="PTHR13866:SF14">
    <property type="entry name" value="BM-40"/>
    <property type="match status" value="1"/>
</dbReference>
<dbReference type="PANTHER" id="PTHR13866">
    <property type="entry name" value="SPARC OSTEONECTIN"/>
    <property type="match status" value="1"/>
</dbReference>
<feature type="domain" description="SPARC/Testican calcium-binding" evidence="8">
    <location>
        <begin position="170"/>
        <end position="281"/>
    </location>
</feature>
<dbReference type="InterPro" id="IPR019577">
    <property type="entry name" value="SPARC/Testican_Ca-bd-dom"/>
</dbReference>
<evidence type="ECO:0000313" key="10">
    <source>
        <dbReference type="EMBL" id="SSX32812.1"/>
    </source>
</evidence>
<evidence type="ECO:0000259" key="8">
    <source>
        <dbReference type="Pfam" id="PF10591"/>
    </source>
</evidence>
<evidence type="ECO:0000256" key="4">
    <source>
        <dbReference type="ARBA" id="ARBA00022837"/>
    </source>
</evidence>
<keyword evidence="6" id="KW-0325">Glycoprotein</keyword>
<keyword evidence="4" id="KW-0106">Calcium</keyword>
<dbReference type="SUPFAM" id="SSF100895">
    <property type="entry name" value="Kazal-type serine protease inhibitors"/>
    <property type="match status" value="1"/>
</dbReference>
<gene>
    <name evidence="9" type="primary">CSON005443</name>
</gene>
<reference evidence="10" key="2">
    <citation type="submission" date="2018-07" db="EMBL/GenBank/DDBJ databases">
        <authorList>
            <person name="Quirk P.G."/>
            <person name="Krulwich T.A."/>
        </authorList>
    </citation>
    <scope>NUCLEOTIDE SEQUENCE</scope>
</reference>
<dbReference type="GO" id="GO:0005518">
    <property type="term" value="F:collagen binding"/>
    <property type="evidence" value="ECO:0007669"/>
    <property type="project" value="TreeGrafter"/>
</dbReference>
<dbReference type="InterPro" id="IPR036058">
    <property type="entry name" value="Kazal_dom_sf"/>
</dbReference>
<dbReference type="VEuPathDB" id="VectorBase:CSON005443"/>
<dbReference type="PROSITE" id="PS00018">
    <property type="entry name" value="EF_HAND_1"/>
    <property type="match status" value="1"/>
</dbReference>
<dbReference type="EMBL" id="UFQS01002158">
    <property type="protein sequence ID" value="SSX13378.1"/>
    <property type="molecule type" value="Genomic_DNA"/>
</dbReference>
<dbReference type="SUPFAM" id="SSF47473">
    <property type="entry name" value="EF-hand"/>
    <property type="match status" value="1"/>
</dbReference>
<protein>
    <submittedName>
        <fullName evidence="9">CSON005443 protein</fullName>
    </submittedName>
</protein>
<dbReference type="Pfam" id="PF10591">
    <property type="entry name" value="SPARC_Ca_bdg"/>
    <property type="match status" value="1"/>
</dbReference>
<name>A0A336L6C2_CULSO</name>
<dbReference type="Gene3D" id="1.10.238.10">
    <property type="entry name" value="EF-hand"/>
    <property type="match status" value="1"/>
</dbReference>
<reference evidence="9" key="1">
    <citation type="submission" date="2018-04" db="EMBL/GenBank/DDBJ databases">
        <authorList>
            <person name="Go L.Y."/>
            <person name="Mitchell J.A."/>
        </authorList>
    </citation>
    <scope>NUCLEOTIDE SEQUENCE</scope>
    <source>
        <tissue evidence="9">Whole organism</tissue>
    </source>
</reference>
<accession>A0A336L6C2</accession>
<evidence type="ECO:0000256" key="2">
    <source>
        <dbReference type="ARBA" id="ARBA00022525"/>
    </source>
</evidence>
<organism evidence="9">
    <name type="scientific">Culicoides sonorensis</name>
    <name type="common">Biting midge</name>
    <dbReference type="NCBI Taxonomy" id="179676"/>
    <lineage>
        <taxon>Eukaryota</taxon>
        <taxon>Metazoa</taxon>
        <taxon>Ecdysozoa</taxon>
        <taxon>Arthropoda</taxon>
        <taxon>Hexapoda</taxon>
        <taxon>Insecta</taxon>
        <taxon>Pterygota</taxon>
        <taxon>Neoptera</taxon>
        <taxon>Endopterygota</taxon>
        <taxon>Diptera</taxon>
        <taxon>Nematocera</taxon>
        <taxon>Chironomoidea</taxon>
        <taxon>Ceratopogonidae</taxon>
        <taxon>Ceratopogoninae</taxon>
        <taxon>Culicoides</taxon>
        <taxon>Monoculicoides</taxon>
    </lineage>
</organism>
<dbReference type="InterPro" id="IPR018247">
    <property type="entry name" value="EF_Hand_1_Ca_BS"/>
</dbReference>
<dbReference type="AlphaFoldDB" id="A0A336L6C2"/>
<evidence type="ECO:0000256" key="3">
    <source>
        <dbReference type="ARBA" id="ARBA00022729"/>
    </source>
</evidence>
<feature type="chain" id="PRO_5033342877" evidence="7">
    <location>
        <begin position="20"/>
        <end position="306"/>
    </location>
</feature>
<dbReference type="GO" id="GO:0005509">
    <property type="term" value="F:calcium ion binding"/>
    <property type="evidence" value="ECO:0007669"/>
    <property type="project" value="InterPro"/>
</dbReference>
<evidence type="ECO:0000256" key="7">
    <source>
        <dbReference type="SAM" id="SignalP"/>
    </source>
</evidence>
<proteinExistence type="predicted"/>
<evidence type="ECO:0000256" key="1">
    <source>
        <dbReference type="ARBA" id="ARBA00004613"/>
    </source>
</evidence>
<evidence type="ECO:0000256" key="5">
    <source>
        <dbReference type="ARBA" id="ARBA00023157"/>
    </source>
</evidence>
<keyword evidence="3 7" id="KW-0732">Signal</keyword>
<dbReference type="InterPro" id="IPR011992">
    <property type="entry name" value="EF-hand-dom_pair"/>
</dbReference>
<evidence type="ECO:0000313" key="9">
    <source>
        <dbReference type="EMBL" id="SSX13378.1"/>
    </source>
</evidence>
<evidence type="ECO:0000256" key="6">
    <source>
        <dbReference type="ARBA" id="ARBA00023180"/>
    </source>
</evidence>
<dbReference type="EMBL" id="UFQT01002158">
    <property type="protein sequence ID" value="SSX32812.1"/>
    <property type="molecule type" value="Genomic_DNA"/>
</dbReference>
<dbReference type="GO" id="GO:0050840">
    <property type="term" value="F:extracellular matrix binding"/>
    <property type="evidence" value="ECO:0007669"/>
    <property type="project" value="TreeGrafter"/>
</dbReference>
<keyword evidence="2" id="KW-0964">Secreted</keyword>
<dbReference type="GO" id="GO:0005615">
    <property type="term" value="C:extracellular space"/>
    <property type="evidence" value="ECO:0007669"/>
    <property type="project" value="TreeGrafter"/>
</dbReference>
<comment type="subcellular location">
    <subcellularLocation>
        <location evidence="1">Secreted</location>
    </subcellularLocation>
</comment>